<evidence type="ECO:0000256" key="3">
    <source>
        <dbReference type="ARBA" id="ARBA00022448"/>
    </source>
</evidence>
<dbReference type="InterPro" id="IPR011606">
    <property type="entry name" value="Brnchd-chn_aa_trnsp_permease"/>
</dbReference>
<comment type="subcellular location">
    <subcellularLocation>
        <location evidence="1">Cell membrane</location>
        <topology evidence="1">Multi-pass membrane protein</topology>
    </subcellularLocation>
</comment>
<proteinExistence type="inferred from homology"/>
<keyword evidence="5 8" id="KW-0812">Transmembrane</keyword>
<feature type="transmembrane region" description="Helical" evidence="8">
    <location>
        <begin position="18"/>
        <end position="36"/>
    </location>
</feature>
<keyword evidence="3" id="KW-0813">Transport</keyword>
<evidence type="ECO:0000313" key="10">
    <source>
        <dbReference type="Proteomes" id="UP000438120"/>
    </source>
</evidence>
<accession>A0A6A8MFQ7</accession>
<dbReference type="GO" id="GO:0005886">
    <property type="term" value="C:plasma membrane"/>
    <property type="evidence" value="ECO:0007669"/>
    <property type="project" value="UniProtKB-SubCell"/>
</dbReference>
<feature type="transmembrane region" description="Helical" evidence="8">
    <location>
        <begin position="56"/>
        <end position="77"/>
    </location>
</feature>
<evidence type="ECO:0000313" key="9">
    <source>
        <dbReference type="EMBL" id="MST87664.1"/>
    </source>
</evidence>
<keyword evidence="7 8" id="KW-0472">Membrane</keyword>
<evidence type="ECO:0000256" key="7">
    <source>
        <dbReference type="ARBA" id="ARBA00023136"/>
    </source>
</evidence>
<feature type="transmembrane region" description="Helical" evidence="8">
    <location>
        <begin position="163"/>
        <end position="183"/>
    </location>
</feature>
<name>A0A6A8MFQ7_9LACO</name>
<gene>
    <name evidence="9" type="ORF">FYJ62_08550</name>
</gene>
<keyword evidence="4" id="KW-1003">Cell membrane</keyword>
<feature type="transmembrane region" description="Helical" evidence="8">
    <location>
        <begin position="137"/>
        <end position="156"/>
    </location>
</feature>
<dbReference type="GO" id="GO:1903785">
    <property type="term" value="P:L-valine transmembrane transport"/>
    <property type="evidence" value="ECO:0007669"/>
    <property type="project" value="TreeGrafter"/>
</dbReference>
<dbReference type="OrthoDB" id="3177005at2"/>
<sequence>MNGELDARTGVKETIPTVLGYIGIGLAFGIIAHTSGFTALEATLMSLLVYTGAGEFALVSMYAAGSSVFAIALAVTLMSSRMLLMSLTLAPKFKEERLVKNLWLGFLLTDETFALAITKLNYTDGKLSYDWLNASNLMAYLTWAGSSCLGALLGGLVPDTKALGLDFAVAAMFLGLLYLQLISDKAVEFNLQLIMIGVTALLTYLGMIVLPSNAVTIVVTFAGCLLGMGIKHAFFK</sequence>
<feature type="transmembrane region" description="Helical" evidence="8">
    <location>
        <begin position="217"/>
        <end position="235"/>
    </location>
</feature>
<dbReference type="PANTHER" id="PTHR34979">
    <property type="entry name" value="INNER MEMBRANE PROTEIN YGAZ"/>
    <property type="match status" value="1"/>
</dbReference>
<evidence type="ECO:0000256" key="4">
    <source>
        <dbReference type="ARBA" id="ARBA00022475"/>
    </source>
</evidence>
<evidence type="ECO:0000256" key="6">
    <source>
        <dbReference type="ARBA" id="ARBA00022989"/>
    </source>
</evidence>
<evidence type="ECO:0000256" key="5">
    <source>
        <dbReference type="ARBA" id="ARBA00022692"/>
    </source>
</evidence>
<protein>
    <submittedName>
        <fullName evidence="9">AzlC family ABC transporter permease</fullName>
    </submittedName>
</protein>
<evidence type="ECO:0000256" key="8">
    <source>
        <dbReference type="SAM" id="Phobius"/>
    </source>
</evidence>
<feature type="transmembrane region" description="Helical" evidence="8">
    <location>
        <begin position="189"/>
        <end position="210"/>
    </location>
</feature>
<keyword evidence="6 8" id="KW-1133">Transmembrane helix</keyword>
<comment type="similarity">
    <text evidence="2">Belongs to the AzlC family.</text>
</comment>
<keyword evidence="10" id="KW-1185">Reference proteome</keyword>
<comment type="caution">
    <text evidence="9">The sequence shown here is derived from an EMBL/GenBank/DDBJ whole genome shotgun (WGS) entry which is preliminary data.</text>
</comment>
<dbReference type="Pfam" id="PF03591">
    <property type="entry name" value="AzlC"/>
    <property type="match status" value="1"/>
</dbReference>
<dbReference type="EMBL" id="VUMX01000027">
    <property type="protein sequence ID" value="MST87664.1"/>
    <property type="molecule type" value="Genomic_DNA"/>
</dbReference>
<evidence type="ECO:0000256" key="2">
    <source>
        <dbReference type="ARBA" id="ARBA00010735"/>
    </source>
</evidence>
<dbReference type="RefSeq" id="WP_154549274.1">
    <property type="nucleotide sequence ID" value="NZ_VUMX01000027.1"/>
</dbReference>
<evidence type="ECO:0000256" key="1">
    <source>
        <dbReference type="ARBA" id="ARBA00004651"/>
    </source>
</evidence>
<dbReference type="PANTHER" id="PTHR34979:SF1">
    <property type="entry name" value="INNER MEMBRANE PROTEIN YGAZ"/>
    <property type="match status" value="1"/>
</dbReference>
<dbReference type="AlphaFoldDB" id="A0A6A8MFQ7"/>
<organism evidence="9 10">
    <name type="scientific">Lactobacillus porci</name>
    <dbReference type="NCBI Taxonomy" id="2012477"/>
    <lineage>
        <taxon>Bacteria</taxon>
        <taxon>Bacillati</taxon>
        <taxon>Bacillota</taxon>
        <taxon>Bacilli</taxon>
        <taxon>Lactobacillales</taxon>
        <taxon>Lactobacillaceae</taxon>
        <taxon>Lactobacillus</taxon>
    </lineage>
</organism>
<dbReference type="Proteomes" id="UP000438120">
    <property type="component" value="Unassembled WGS sequence"/>
</dbReference>
<reference evidence="9 10" key="1">
    <citation type="submission" date="2019-08" db="EMBL/GenBank/DDBJ databases">
        <title>In-depth cultivation of the pig gut microbiome towards novel bacterial diversity and tailored functional studies.</title>
        <authorList>
            <person name="Wylensek D."/>
            <person name="Hitch T.C.A."/>
            <person name="Clavel T."/>
        </authorList>
    </citation>
    <scope>NUCLEOTIDE SEQUENCE [LARGE SCALE GENOMIC DNA]</scope>
    <source>
        <strain evidence="9 10">Bifido-178-WT-2B</strain>
    </source>
</reference>